<dbReference type="Pfam" id="PF01068">
    <property type="entry name" value="DNA_ligase_A_M"/>
    <property type="match status" value="1"/>
</dbReference>
<organism evidence="5 6">
    <name type="scientific">Streptomyces eurythermus</name>
    <dbReference type="NCBI Taxonomy" id="42237"/>
    <lineage>
        <taxon>Bacteria</taxon>
        <taxon>Bacillati</taxon>
        <taxon>Actinomycetota</taxon>
        <taxon>Actinomycetes</taxon>
        <taxon>Kitasatosporales</taxon>
        <taxon>Streptomycetaceae</taxon>
        <taxon>Streptomyces</taxon>
    </lineage>
</organism>
<dbReference type="InterPro" id="IPR044119">
    <property type="entry name" value="Adenylation_LigC-like"/>
</dbReference>
<dbReference type="InterPro" id="IPR012310">
    <property type="entry name" value="DNA_ligase_ATP-dep_cent"/>
</dbReference>
<keyword evidence="2 5" id="KW-0436">Ligase</keyword>
<evidence type="ECO:0000259" key="4">
    <source>
        <dbReference type="PROSITE" id="PS50160"/>
    </source>
</evidence>
<evidence type="ECO:0000256" key="1">
    <source>
        <dbReference type="ARBA" id="ARBA00007572"/>
    </source>
</evidence>
<dbReference type="PROSITE" id="PS50160">
    <property type="entry name" value="DNA_LIGASE_A3"/>
    <property type="match status" value="1"/>
</dbReference>
<dbReference type="Proteomes" id="UP001603418">
    <property type="component" value="Unassembled WGS sequence"/>
</dbReference>
<dbReference type="SUPFAM" id="SSF56091">
    <property type="entry name" value="DNA ligase/mRNA capping enzyme, catalytic domain"/>
    <property type="match status" value="1"/>
</dbReference>
<dbReference type="InterPro" id="IPR044117">
    <property type="entry name" value="OBF_LigC-like"/>
</dbReference>
<dbReference type="InterPro" id="IPR050191">
    <property type="entry name" value="ATP-dep_DNA_ligase"/>
</dbReference>
<dbReference type="InterPro" id="IPR012340">
    <property type="entry name" value="NA-bd_OB-fold"/>
</dbReference>
<evidence type="ECO:0000313" key="6">
    <source>
        <dbReference type="Proteomes" id="UP001603418"/>
    </source>
</evidence>
<protein>
    <submittedName>
        <fullName evidence="5">ATP-dependent DNA ligase</fullName>
    </submittedName>
</protein>
<comment type="caution">
    <text evidence="5">The sequence shown here is derived from an EMBL/GenBank/DDBJ whole genome shotgun (WGS) entry which is preliminary data.</text>
</comment>
<feature type="domain" description="ATP-dependent DNA ligase family profile" evidence="4">
    <location>
        <begin position="115"/>
        <end position="216"/>
    </location>
</feature>
<gene>
    <name evidence="5" type="ORF">ACF1HC_38415</name>
</gene>
<dbReference type="PANTHER" id="PTHR45674:SF4">
    <property type="entry name" value="DNA LIGASE 1"/>
    <property type="match status" value="1"/>
</dbReference>
<proteinExistence type="inferred from homology"/>
<comment type="catalytic activity">
    <reaction evidence="3">
        <text>ATP + (deoxyribonucleotide)n-3'-hydroxyl + 5'-phospho-(deoxyribonucleotide)m = (deoxyribonucleotide)n+m + AMP + diphosphate.</text>
        <dbReference type="EC" id="6.5.1.1"/>
    </reaction>
</comment>
<dbReference type="RefSeq" id="WP_342451001.1">
    <property type="nucleotide sequence ID" value="NZ_JBFACJ010000036.1"/>
</dbReference>
<accession>A0ABW6Z8J3</accession>
<dbReference type="EMBL" id="JBICBM010000029">
    <property type="protein sequence ID" value="MFF9887399.1"/>
    <property type="molecule type" value="Genomic_DNA"/>
</dbReference>
<comment type="similarity">
    <text evidence="1">Belongs to the ATP-dependent DNA ligase family.</text>
</comment>
<dbReference type="PANTHER" id="PTHR45674">
    <property type="entry name" value="DNA LIGASE 1/3 FAMILY MEMBER"/>
    <property type="match status" value="1"/>
</dbReference>
<dbReference type="GO" id="GO:0016874">
    <property type="term" value="F:ligase activity"/>
    <property type="evidence" value="ECO:0007669"/>
    <property type="project" value="UniProtKB-KW"/>
</dbReference>
<evidence type="ECO:0000313" key="5">
    <source>
        <dbReference type="EMBL" id="MFF9887399.1"/>
    </source>
</evidence>
<dbReference type="Gene3D" id="2.40.50.140">
    <property type="entry name" value="Nucleic acid-binding proteins"/>
    <property type="match status" value="1"/>
</dbReference>
<reference evidence="5 6" key="1">
    <citation type="submission" date="2024-10" db="EMBL/GenBank/DDBJ databases">
        <title>The Natural Products Discovery Center: Release of the First 8490 Sequenced Strains for Exploring Actinobacteria Biosynthetic Diversity.</title>
        <authorList>
            <person name="Kalkreuter E."/>
            <person name="Kautsar S.A."/>
            <person name="Yang D."/>
            <person name="Bader C.D."/>
            <person name="Teijaro C.N."/>
            <person name="Fluegel L."/>
            <person name="Davis C.M."/>
            <person name="Simpson J.R."/>
            <person name="Lauterbach L."/>
            <person name="Steele A.D."/>
            <person name="Gui C."/>
            <person name="Meng S."/>
            <person name="Li G."/>
            <person name="Viehrig K."/>
            <person name="Ye F."/>
            <person name="Su P."/>
            <person name="Kiefer A.F."/>
            <person name="Nichols A."/>
            <person name="Cepeda A.J."/>
            <person name="Yan W."/>
            <person name="Fan B."/>
            <person name="Jiang Y."/>
            <person name="Adhikari A."/>
            <person name="Zheng C.-J."/>
            <person name="Schuster L."/>
            <person name="Cowan T.M."/>
            <person name="Smanski M.J."/>
            <person name="Chevrette M.G."/>
            <person name="De Carvalho L.P.S."/>
            <person name="Shen B."/>
        </authorList>
    </citation>
    <scope>NUCLEOTIDE SEQUENCE [LARGE SCALE GENOMIC DNA]</scope>
    <source>
        <strain evidence="5 6">NPDC013366</strain>
    </source>
</reference>
<evidence type="ECO:0000256" key="2">
    <source>
        <dbReference type="ARBA" id="ARBA00022598"/>
    </source>
</evidence>
<dbReference type="Gene3D" id="3.30.470.30">
    <property type="entry name" value="DNA ligase/mRNA capping enzyme"/>
    <property type="match status" value="1"/>
</dbReference>
<evidence type="ECO:0000256" key="3">
    <source>
        <dbReference type="ARBA" id="ARBA00034003"/>
    </source>
</evidence>
<name>A0ABW6Z8J3_9ACTN</name>
<dbReference type="CDD" id="cd07905">
    <property type="entry name" value="Adenylation_DNA_ligase_LigC"/>
    <property type="match status" value="1"/>
</dbReference>
<dbReference type="CDD" id="cd07970">
    <property type="entry name" value="OBF_DNA_ligase_LigC"/>
    <property type="match status" value="1"/>
</dbReference>
<sequence>MVLRPPVEPMLAQARDTVPALGALPGELRFQPKFDGYRAIVFTPWPAPGPLLVQSRRGSLLQSRFPDLVAAAARLPDGLVFDGELVVWAEEKMSFEALQRRAVSGGRTAARLAAEAPAHFIAFDVLQIDGQALLHVPYGERRARLERLFTDHRLSAPWTLCPETTDLATAQEWLTSWTQVPGVEGLVIRGSGQRYLPGARALYKVRRRDSTEAVVGAITGTVRRPQTLVLGRLDAAGTLRPVGRSTPLRPDAARDLADRLTPAGPRHPWKGVRFTTSWGSRTPLDVVLVEPVLVAEITVDTALERGAWRHPVRFARIRAGHRRHRRPTLRRGCRARQRVTGRAHRSHGPGPLRMSWVPMRRQMMCGVPGRHAGPYSHVARPAGPVPMDQVSS</sequence>
<keyword evidence="6" id="KW-1185">Reference proteome</keyword>